<dbReference type="AlphaFoldDB" id="A0A6S7HBR1"/>
<keyword evidence="3" id="KW-1133">Transmembrane helix</keyword>
<reference evidence="8" key="1">
    <citation type="submission" date="2020-04" db="EMBL/GenBank/DDBJ databases">
        <authorList>
            <person name="Alioto T."/>
            <person name="Alioto T."/>
            <person name="Gomez Garrido J."/>
        </authorList>
    </citation>
    <scope>NUCLEOTIDE SEQUENCE</scope>
    <source>
        <strain evidence="8">A484AB</strain>
    </source>
</reference>
<evidence type="ECO:0000256" key="2">
    <source>
        <dbReference type="ARBA" id="ARBA00022692"/>
    </source>
</evidence>
<keyword evidence="5" id="KW-0472">Membrane</keyword>
<dbReference type="GO" id="GO:0004930">
    <property type="term" value="F:G protein-coupled receptor activity"/>
    <property type="evidence" value="ECO:0007669"/>
    <property type="project" value="UniProtKB-KW"/>
</dbReference>
<sequence length="157" mass="17470">MAMLYGIMFVTLRRPHVGSVNETQQRQLRKRKKLSLIIGIIVLMFFTCWTPWNVLEFIRVMDLMFGDPTRLATAFNYSLLAVVLNTAVNPILLNFMSSEFRDGFKGLFRPCSCQNSGTVGANTAGSAATVGNPEIELARSSPSAQLNRIVVENTSYS</sequence>
<dbReference type="Gene3D" id="1.20.1070.10">
    <property type="entry name" value="Rhodopsin 7-helix transmembrane proteins"/>
    <property type="match status" value="1"/>
</dbReference>
<evidence type="ECO:0000313" key="8">
    <source>
        <dbReference type="EMBL" id="CAB4000523.1"/>
    </source>
</evidence>
<evidence type="ECO:0000256" key="1">
    <source>
        <dbReference type="ARBA" id="ARBA00004141"/>
    </source>
</evidence>
<dbReference type="OrthoDB" id="5964875at2759"/>
<evidence type="ECO:0000256" key="6">
    <source>
        <dbReference type="ARBA" id="ARBA00023170"/>
    </source>
</evidence>
<keyword evidence="9" id="KW-1185">Reference proteome</keyword>
<dbReference type="PANTHER" id="PTHR45695:SF9">
    <property type="entry name" value="LEUCOKININ RECEPTOR"/>
    <property type="match status" value="1"/>
</dbReference>
<dbReference type="SUPFAM" id="SSF81321">
    <property type="entry name" value="Family A G protein-coupled receptor-like"/>
    <property type="match status" value="1"/>
</dbReference>
<protein>
    <submittedName>
        <fullName evidence="8">Neuropeptide FF receptor 1-like isoform X1</fullName>
    </submittedName>
</protein>
<evidence type="ECO:0000256" key="3">
    <source>
        <dbReference type="ARBA" id="ARBA00022989"/>
    </source>
</evidence>
<dbReference type="PANTHER" id="PTHR45695">
    <property type="entry name" value="LEUCOKININ RECEPTOR-RELATED"/>
    <property type="match status" value="1"/>
</dbReference>
<dbReference type="InterPro" id="IPR000276">
    <property type="entry name" value="GPCR_Rhodpsn"/>
</dbReference>
<keyword evidence="2" id="KW-0812">Transmembrane</keyword>
<accession>A0A6S7HBR1</accession>
<organism evidence="8 9">
    <name type="scientific">Paramuricea clavata</name>
    <name type="common">Red gorgonian</name>
    <name type="synonym">Violescent sea-whip</name>
    <dbReference type="NCBI Taxonomy" id="317549"/>
    <lineage>
        <taxon>Eukaryota</taxon>
        <taxon>Metazoa</taxon>
        <taxon>Cnidaria</taxon>
        <taxon>Anthozoa</taxon>
        <taxon>Octocorallia</taxon>
        <taxon>Malacalcyonacea</taxon>
        <taxon>Plexauridae</taxon>
        <taxon>Paramuricea</taxon>
    </lineage>
</organism>
<evidence type="ECO:0000313" key="9">
    <source>
        <dbReference type="Proteomes" id="UP001152795"/>
    </source>
</evidence>
<dbReference type="Pfam" id="PF00001">
    <property type="entry name" value="7tm_1"/>
    <property type="match status" value="1"/>
</dbReference>
<dbReference type="Proteomes" id="UP001152795">
    <property type="component" value="Unassembled WGS sequence"/>
</dbReference>
<evidence type="ECO:0000256" key="7">
    <source>
        <dbReference type="ARBA" id="ARBA00023224"/>
    </source>
</evidence>
<proteinExistence type="predicted"/>
<dbReference type="EMBL" id="CACRXK020003857">
    <property type="protein sequence ID" value="CAB4000523.1"/>
    <property type="molecule type" value="Genomic_DNA"/>
</dbReference>
<dbReference type="PROSITE" id="PS50262">
    <property type="entry name" value="G_PROTEIN_RECEP_F1_2"/>
    <property type="match status" value="1"/>
</dbReference>
<dbReference type="InterPro" id="IPR017452">
    <property type="entry name" value="GPCR_Rhodpsn_7TM"/>
</dbReference>
<keyword evidence="7" id="KW-0807">Transducer</keyword>
<dbReference type="PRINTS" id="PR00237">
    <property type="entry name" value="GPCRRHODOPSN"/>
</dbReference>
<keyword evidence="6 8" id="KW-0675">Receptor</keyword>
<keyword evidence="4" id="KW-0297">G-protein coupled receptor</keyword>
<comment type="subcellular location">
    <subcellularLocation>
        <location evidence="1">Membrane</location>
        <topology evidence="1">Multi-pass membrane protein</topology>
    </subcellularLocation>
</comment>
<dbReference type="GO" id="GO:0005886">
    <property type="term" value="C:plasma membrane"/>
    <property type="evidence" value="ECO:0007669"/>
    <property type="project" value="TreeGrafter"/>
</dbReference>
<evidence type="ECO:0000256" key="4">
    <source>
        <dbReference type="ARBA" id="ARBA00023040"/>
    </source>
</evidence>
<comment type="caution">
    <text evidence="8">The sequence shown here is derived from an EMBL/GenBank/DDBJ whole genome shotgun (WGS) entry which is preliminary data.</text>
</comment>
<name>A0A6S7HBR1_PARCT</name>
<evidence type="ECO:0000256" key="5">
    <source>
        <dbReference type="ARBA" id="ARBA00023136"/>
    </source>
</evidence>
<gene>
    <name evidence="8" type="ORF">PACLA_8A059159</name>
</gene>